<reference evidence="1" key="1">
    <citation type="submission" date="2022-03" db="EMBL/GenBank/DDBJ databases">
        <authorList>
            <person name="Martin C."/>
        </authorList>
    </citation>
    <scope>NUCLEOTIDE SEQUENCE</scope>
</reference>
<organism evidence="1 2">
    <name type="scientific">Owenia fusiformis</name>
    <name type="common">Polychaete worm</name>
    <dbReference type="NCBI Taxonomy" id="6347"/>
    <lineage>
        <taxon>Eukaryota</taxon>
        <taxon>Metazoa</taxon>
        <taxon>Spiralia</taxon>
        <taxon>Lophotrochozoa</taxon>
        <taxon>Annelida</taxon>
        <taxon>Polychaeta</taxon>
        <taxon>Sedentaria</taxon>
        <taxon>Canalipalpata</taxon>
        <taxon>Sabellida</taxon>
        <taxon>Oweniida</taxon>
        <taxon>Oweniidae</taxon>
        <taxon>Owenia</taxon>
    </lineage>
</organism>
<sequence>MEGDVRVWIFIGVFLTLKGMCLGLQCWQCLADDCQEDPSKNYKATKRNCKPGESCQKVYYEVHSLIDKRDYDSTVRSCSSGQCEPQNDFLNCTEGIKLNPGCIRRTCCNDRDLCNAAIRTIPEKESLFMTTIVILIIGKTLQVLQTRSISHEM</sequence>
<evidence type="ECO:0000313" key="2">
    <source>
        <dbReference type="Proteomes" id="UP000749559"/>
    </source>
</evidence>
<dbReference type="EMBL" id="CAIIXF020000007">
    <property type="protein sequence ID" value="CAH1788017.1"/>
    <property type="molecule type" value="Genomic_DNA"/>
</dbReference>
<gene>
    <name evidence="1" type="ORF">OFUS_LOCUS13624</name>
</gene>
<name>A0A8J1UIU9_OWEFU</name>
<evidence type="ECO:0000313" key="1">
    <source>
        <dbReference type="EMBL" id="CAH1788017.1"/>
    </source>
</evidence>
<protein>
    <submittedName>
        <fullName evidence="1">Uncharacterized protein</fullName>
    </submittedName>
</protein>
<accession>A0A8J1UIU9</accession>
<keyword evidence="2" id="KW-1185">Reference proteome</keyword>
<comment type="caution">
    <text evidence="1">The sequence shown here is derived from an EMBL/GenBank/DDBJ whole genome shotgun (WGS) entry which is preliminary data.</text>
</comment>
<dbReference type="Proteomes" id="UP000749559">
    <property type="component" value="Unassembled WGS sequence"/>
</dbReference>
<dbReference type="AlphaFoldDB" id="A0A8J1UIU9"/>
<proteinExistence type="predicted"/>
<dbReference type="OrthoDB" id="6110938at2759"/>